<feature type="domain" description="DUF6089" evidence="2">
    <location>
        <begin position="4"/>
        <end position="226"/>
    </location>
</feature>
<evidence type="ECO:0000313" key="4">
    <source>
        <dbReference type="Proteomes" id="UP001139286"/>
    </source>
</evidence>
<proteinExistence type="predicted"/>
<evidence type="ECO:0000259" key="2">
    <source>
        <dbReference type="Pfam" id="PF19573"/>
    </source>
</evidence>
<comment type="caution">
    <text evidence="3">The sequence shown here is derived from an EMBL/GenBank/DDBJ whole genome shotgun (WGS) entry which is preliminary data.</text>
</comment>
<organism evidence="3 4">
    <name type="scientific">Neotamlana sargassicola</name>
    <dbReference type="NCBI Taxonomy" id="2883125"/>
    <lineage>
        <taxon>Bacteria</taxon>
        <taxon>Pseudomonadati</taxon>
        <taxon>Bacteroidota</taxon>
        <taxon>Flavobacteriia</taxon>
        <taxon>Flavobacteriales</taxon>
        <taxon>Flavobacteriaceae</taxon>
        <taxon>Neotamlana</taxon>
    </lineage>
</organism>
<accession>A0A9X1I5H1</accession>
<dbReference type="EMBL" id="JAJAPX010000001">
    <property type="protein sequence ID" value="MCB4806769.1"/>
    <property type="molecule type" value="Genomic_DNA"/>
</dbReference>
<sequence length="227" mass="25952">MKQFILLTLSILYIQFSNAQINEIGVFGGGSNFIGDIGSTQYIAPNAPSLGLVYKWNASPRHSWRASIVYSDLKAYDSDSDDPRRQQRDYYLDSNLLEISAGMEFTFLDFNLHSEDKLITPYLFSGISAVNYINYYYENALPIDQNKREWTFGIPMAIGIKSNFLGNFILSFEIGARYTFTDQIDGSFPENTSEDYSFGNINNNDWYVFTGFTLTYTFGEKPCYCID</sequence>
<dbReference type="AlphaFoldDB" id="A0A9X1I5H1"/>
<gene>
    <name evidence="3" type="ORF">LG651_00800</name>
</gene>
<name>A0A9X1I5H1_9FLAO</name>
<feature type="chain" id="PRO_5040743539" evidence="1">
    <location>
        <begin position="20"/>
        <end position="227"/>
    </location>
</feature>
<dbReference type="RefSeq" id="WP_226694265.1">
    <property type="nucleotide sequence ID" value="NZ_JAJAPX010000001.1"/>
</dbReference>
<feature type="signal peptide" evidence="1">
    <location>
        <begin position="1"/>
        <end position="19"/>
    </location>
</feature>
<keyword evidence="1" id="KW-0732">Signal</keyword>
<evidence type="ECO:0000313" key="3">
    <source>
        <dbReference type="EMBL" id="MCB4806769.1"/>
    </source>
</evidence>
<keyword evidence="4" id="KW-1185">Reference proteome</keyword>
<dbReference type="Proteomes" id="UP001139286">
    <property type="component" value="Unassembled WGS sequence"/>
</dbReference>
<reference evidence="3" key="1">
    <citation type="submission" date="2021-10" db="EMBL/GenBank/DDBJ databases">
        <title>Tamlana sargassums sp. nov., and Tamlana laminarinivorans sp. nov., two new bacteria isolated from the brown alga.</title>
        <authorList>
            <person name="Li J."/>
        </authorList>
    </citation>
    <scope>NUCLEOTIDE SEQUENCE</scope>
    <source>
        <strain evidence="3">62-3</strain>
    </source>
</reference>
<dbReference type="InterPro" id="IPR045743">
    <property type="entry name" value="DUF6089"/>
</dbReference>
<dbReference type="Pfam" id="PF19573">
    <property type="entry name" value="DUF6089"/>
    <property type="match status" value="1"/>
</dbReference>
<evidence type="ECO:0000256" key="1">
    <source>
        <dbReference type="SAM" id="SignalP"/>
    </source>
</evidence>
<protein>
    <submittedName>
        <fullName evidence="3">DUF6089 family protein</fullName>
    </submittedName>
</protein>